<feature type="chain" id="PRO_5047067444" evidence="1">
    <location>
        <begin position="32"/>
        <end position="195"/>
    </location>
</feature>
<feature type="domain" description="Lipid/polyisoprenoid-binding YceI-like" evidence="2">
    <location>
        <begin position="52"/>
        <end position="193"/>
    </location>
</feature>
<protein>
    <submittedName>
        <fullName evidence="3">YceI family protein</fullName>
    </submittedName>
</protein>
<dbReference type="InterPro" id="IPR007372">
    <property type="entry name" value="Lipid/polyisoprenoid-bd_YceI"/>
</dbReference>
<evidence type="ECO:0000313" key="4">
    <source>
        <dbReference type="Proteomes" id="UP001595906"/>
    </source>
</evidence>
<evidence type="ECO:0000256" key="1">
    <source>
        <dbReference type="SAM" id="SignalP"/>
    </source>
</evidence>
<sequence>MKKIRLIKRWPYTIGLLGMLLVLFSVSKANAQTNYTASSISIKVSGNSNLHNWDVKSATAAVSATIITGPAGTITALSALNFSTPVITLKGEHSGMEKNIYKALKKDTYPNISFVLKAATIANNTIKCLGTLTIAGKSTETELLVFYTINTDKTITVTGTKKINMLDYGIEPPTALFGTIKTGKDVVLSFTVVMK</sequence>
<dbReference type="RefSeq" id="WP_379013368.1">
    <property type="nucleotide sequence ID" value="NZ_JBHSDC010000012.1"/>
</dbReference>
<reference evidence="4" key="1">
    <citation type="journal article" date="2019" name="Int. J. Syst. Evol. Microbiol.">
        <title>The Global Catalogue of Microorganisms (GCM) 10K type strain sequencing project: providing services to taxonomists for standard genome sequencing and annotation.</title>
        <authorList>
            <consortium name="The Broad Institute Genomics Platform"/>
            <consortium name="The Broad Institute Genome Sequencing Center for Infectious Disease"/>
            <person name="Wu L."/>
            <person name="Ma J."/>
        </authorList>
    </citation>
    <scope>NUCLEOTIDE SEQUENCE [LARGE SCALE GENOMIC DNA]</scope>
    <source>
        <strain evidence="4">CECT 8010</strain>
    </source>
</reference>
<comment type="caution">
    <text evidence="3">The sequence shown here is derived from an EMBL/GenBank/DDBJ whole genome shotgun (WGS) entry which is preliminary data.</text>
</comment>
<dbReference type="SUPFAM" id="SSF101874">
    <property type="entry name" value="YceI-like"/>
    <property type="match status" value="1"/>
</dbReference>
<accession>A0ABV8PX90</accession>
<dbReference type="Pfam" id="PF04264">
    <property type="entry name" value="YceI"/>
    <property type="match status" value="1"/>
</dbReference>
<evidence type="ECO:0000259" key="2">
    <source>
        <dbReference type="Pfam" id="PF04264"/>
    </source>
</evidence>
<dbReference type="EMBL" id="JBHSDC010000012">
    <property type="protein sequence ID" value="MFC4231773.1"/>
    <property type="molecule type" value="Genomic_DNA"/>
</dbReference>
<keyword evidence="1" id="KW-0732">Signal</keyword>
<proteinExistence type="predicted"/>
<name>A0ABV8PX90_9BACT</name>
<dbReference type="InterPro" id="IPR036761">
    <property type="entry name" value="TTHA0802/YceI-like_sf"/>
</dbReference>
<dbReference type="Proteomes" id="UP001595906">
    <property type="component" value="Unassembled WGS sequence"/>
</dbReference>
<feature type="signal peptide" evidence="1">
    <location>
        <begin position="1"/>
        <end position="31"/>
    </location>
</feature>
<dbReference type="Gene3D" id="2.40.128.110">
    <property type="entry name" value="Lipid/polyisoprenoid-binding, YceI-like"/>
    <property type="match status" value="1"/>
</dbReference>
<gene>
    <name evidence="3" type="ORF">ACFOW1_07715</name>
</gene>
<keyword evidence="4" id="KW-1185">Reference proteome</keyword>
<evidence type="ECO:0000313" key="3">
    <source>
        <dbReference type="EMBL" id="MFC4231773.1"/>
    </source>
</evidence>
<organism evidence="3 4">
    <name type="scientific">Parasediminibacterium paludis</name>
    <dbReference type="NCBI Taxonomy" id="908966"/>
    <lineage>
        <taxon>Bacteria</taxon>
        <taxon>Pseudomonadati</taxon>
        <taxon>Bacteroidota</taxon>
        <taxon>Chitinophagia</taxon>
        <taxon>Chitinophagales</taxon>
        <taxon>Chitinophagaceae</taxon>
        <taxon>Parasediminibacterium</taxon>
    </lineage>
</organism>